<dbReference type="InterPro" id="IPR000160">
    <property type="entry name" value="GGDEF_dom"/>
</dbReference>
<keyword evidence="1" id="KW-0812">Transmembrane</keyword>
<dbReference type="Gene3D" id="3.30.450.20">
    <property type="entry name" value="PAS domain"/>
    <property type="match status" value="1"/>
</dbReference>
<evidence type="ECO:0000313" key="6">
    <source>
        <dbReference type="Proteomes" id="UP000315469"/>
    </source>
</evidence>
<dbReference type="Pfam" id="PF05228">
    <property type="entry name" value="CHASE4"/>
    <property type="match status" value="1"/>
</dbReference>
<dbReference type="Proteomes" id="UP000315469">
    <property type="component" value="Unassembled WGS sequence"/>
</dbReference>
<evidence type="ECO:0000256" key="1">
    <source>
        <dbReference type="SAM" id="Phobius"/>
    </source>
</evidence>
<dbReference type="PROSITE" id="PS50887">
    <property type="entry name" value="GGDEF"/>
    <property type="match status" value="1"/>
</dbReference>
<dbReference type="SUPFAM" id="SSF141868">
    <property type="entry name" value="EAL domain-like"/>
    <property type="match status" value="1"/>
</dbReference>
<protein>
    <submittedName>
        <fullName evidence="5">EAL domain-containing protein</fullName>
    </submittedName>
</protein>
<organism evidence="5 6">
    <name type="scientific">Pantoea eucalypti</name>
    <dbReference type="NCBI Taxonomy" id="470933"/>
    <lineage>
        <taxon>Bacteria</taxon>
        <taxon>Pseudomonadati</taxon>
        <taxon>Pseudomonadota</taxon>
        <taxon>Gammaproteobacteria</taxon>
        <taxon>Enterobacterales</taxon>
        <taxon>Erwiniaceae</taxon>
        <taxon>Pantoea</taxon>
    </lineage>
</organism>
<dbReference type="InterPro" id="IPR013767">
    <property type="entry name" value="PAS_fold"/>
</dbReference>
<dbReference type="NCBIfam" id="TIGR00254">
    <property type="entry name" value="GGDEF"/>
    <property type="match status" value="1"/>
</dbReference>
<dbReference type="NCBIfam" id="TIGR00229">
    <property type="entry name" value="sensory_box"/>
    <property type="match status" value="1"/>
</dbReference>
<dbReference type="Gene3D" id="3.30.70.270">
    <property type="match status" value="1"/>
</dbReference>
<dbReference type="RefSeq" id="WP_140916026.1">
    <property type="nucleotide sequence ID" value="NZ_CP045720.1"/>
</dbReference>
<dbReference type="InterPro" id="IPR007892">
    <property type="entry name" value="CHASE4"/>
</dbReference>
<dbReference type="PROSITE" id="PS50883">
    <property type="entry name" value="EAL"/>
    <property type="match status" value="1"/>
</dbReference>
<feature type="domain" description="EAL" evidence="3">
    <location>
        <begin position="610"/>
        <end position="860"/>
    </location>
</feature>
<dbReference type="InterPro" id="IPR000014">
    <property type="entry name" value="PAS"/>
</dbReference>
<dbReference type="CDD" id="cd01949">
    <property type="entry name" value="GGDEF"/>
    <property type="match status" value="1"/>
</dbReference>
<evidence type="ECO:0000259" key="4">
    <source>
        <dbReference type="PROSITE" id="PS50887"/>
    </source>
</evidence>
<feature type="transmembrane region" description="Helical" evidence="1">
    <location>
        <begin position="31"/>
        <end position="51"/>
    </location>
</feature>
<dbReference type="PANTHER" id="PTHR44757">
    <property type="entry name" value="DIGUANYLATE CYCLASE DGCP"/>
    <property type="match status" value="1"/>
</dbReference>
<comment type="caution">
    <text evidence="5">The sequence shown here is derived from an EMBL/GenBank/DDBJ whole genome shotgun (WGS) entry which is preliminary data.</text>
</comment>
<keyword evidence="1" id="KW-1133">Transmembrane helix</keyword>
<dbReference type="SMART" id="SM00091">
    <property type="entry name" value="PAS"/>
    <property type="match status" value="1"/>
</dbReference>
<dbReference type="InterPro" id="IPR001633">
    <property type="entry name" value="EAL_dom"/>
</dbReference>
<name>A0ABY2ZIN2_9GAMM</name>
<dbReference type="Pfam" id="PF00563">
    <property type="entry name" value="EAL"/>
    <property type="match status" value="1"/>
</dbReference>
<dbReference type="Pfam" id="PF00989">
    <property type="entry name" value="PAS"/>
    <property type="match status" value="1"/>
</dbReference>
<dbReference type="CDD" id="cd01948">
    <property type="entry name" value="EAL"/>
    <property type="match status" value="1"/>
</dbReference>
<evidence type="ECO:0000313" key="5">
    <source>
        <dbReference type="EMBL" id="TPV36262.1"/>
    </source>
</evidence>
<feature type="domain" description="GGDEF" evidence="4">
    <location>
        <begin position="469"/>
        <end position="601"/>
    </location>
</feature>
<sequence>MTFNPPAPPALPFRHVAEDRTVRFTRRSLRVLSLLLFGVLALSMLMVLTIAQRQNSVSVEHDRLLMQQAWKSRQEAMVTDIRDYAFWGEAWQNLHVSVDKVWAFDEENFGPGLYEEYHYEGVFVVDGKGHTRYSVINGKLVDTPLEAWLGKETSAFIAAARQLNNKAMHRDVLINHLPAIVVAAPITSGKVRAVTPVAGPPSIMIFVSLFTPEKLKALGTSLDVRELRAPASEEDALREPRMMLTLPMGDPIVLRWTSKMPGMGLIWFLLPLLMLMAIIIAIITRRVSRHALSNAIISDRRFAMLAISQQELANSEARFRDLAEAASDWIWETDAEGRLIYLSARFHTVTGHDITHWLGRHIDHLLTHPSHSLVAWLRRQEEDGQQMPLRCQFMSAHGNRRIGQLVAKTIWHDAKRIGFRGTVSDITQGMEAEARIQFLSRHDVLTGLSNRMQLLEFLTLHLAITDGSAPLTLVTLDLDQFRPINETWGHAAGDEVLSQIAQRLKRCIGPQELVARLSGDEFVLVLREANRERVDQRCAQLVHEVQQPISTGQHVHYLTISMGIACAPQDASHPEALLEMADIALNEARDAGRNQWVWYANEMTSQREDKREMARRIEKALKNNEFRLHYQPRYQLLTGQLAGAEALIRWQIAPDQWITPDHFIPLAEESGLIATISDWVLMRACEDALGWGGERYVSVNISPMEFRTSDLVQRVANALEKSGLPATRLELEITENVTFEHPQHALEIMQGLRSLGVRLTVDDFGTGYAALGYLKTFPFNGLKIDRSWMKDFPESQQAQSVVAGIIALARAFALTITAEGIETEAQLNQLKQLSCEEGQGYFLGRPMPLAAFRTLLERTAQNQPEMA</sequence>
<evidence type="ECO:0000259" key="2">
    <source>
        <dbReference type="PROSITE" id="PS50112"/>
    </source>
</evidence>
<feature type="domain" description="PAS" evidence="2">
    <location>
        <begin position="315"/>
        <end position="370"/>
    </location>
</feature>
<accession>A0ABY2ZIN2</accession>
<proteinExistence type="predicted"/>
<reference evidence="5 6" key="1">
    <citation type="submission" date="2019-06" db="EMBL/GenBank/DDBJ databases">
        <title>Taxogenomics and systematics of the genus Pantoea.</title>
        <authorList>
            <person name="Tambong J.T."/>
        </authorList>
    </citation>
    <scope>NUCLEOTIDE SEQUENCE [LARGE SCALE GENOMIC DNA]</scope>
    <source>
        <strain evidence="5 6">LMG 24197</strain>
    </source>
</reference>
<dbReference type="InterPro" id="IPR043128">
    <property type="entry name" value="Rev_trsase/Diguanyl_cyclase"/>
</dbReference>
<dbReference type="Pfam" id="PF00990">
    <property type="entry name" value="GGDEF"/>
    <property type="match status" value="1"/>
</dbReference>
<dbReference type="CDD" id="cd00130">
    <property type="entry name" value="PAS"/>
    <property type="match status" value="1"/>
</dbReference>
<feature type="transmembrane region" description="Helical" evidence="1">
    <location>
        <begin position="265"/>
        <end position="284"/>
    </location>
</feature>
<dbReference type="SMART" id="SM00052">
    <property type="entry name" value="EAL"/>
    <property type="match status" value="1"/>
</dbReference>
<keyword evidence="1" id="KW-0472">Membrane</keyword>
<dbReference type="Gene3D" id="3.20.20.450">
    <property type="entry name" value="EAL domain"/>
    <property type="match status" value="1"/>
</dbReference>
<dbReference type="InterPro" id="IPR052155">
    <property type="entry name" value="Biofilm_reg_signaling"/>
</dbReference>
<keyword evidence="6" id="KW-1185">Reference proteome</keyword>
<dbReference type="EMBL" id="VHJB01000064">
    <property type="protein sequence ID" value="TPV36262.1"/>
    <property type="molecule type" value="Genomic_DNA"/>
</dbReference>
<dbReference type="PROSITE" id="PS50112">
    <property type="entry name" value="PAS"/>
    <property type="match status" value="1"/>
</dbReference>
<dbReference type="PANTHER" id="PTHR44757:SF10">
    <property type="entry name" value="MEMBRANE PROTEIN"/>
    <property type="match status" value="1"/>
</dbReference>
<gene>
    <name evidence="5" type="ORF">FJW02_11710</name>
</gene>
<dbReference type="InterPro" id="IPR035965">
    <property type="entry name" value="PAS-like_dom_sf"/>
</dbReference>
<dbReference type="SMART" id="SM00267">
    <property type="entry name" value="GGDEF"/>
    <property type="match status" value="1"/>
</dbReference>
<evidence type="ECO:0000259" key="3">
    <source>
        <dbReference type="PROSITE" id="PS50883"/>
    </source>
</evidence>
<dbReference type="GeneID" id="90522188"/>
<dbReference type="SUPFAM" id="SSF55073">
    <property type="entry name" value="Nucleotide cyclase"/>
    <property type="match status" value="1"/>
</dbReference>
<dbReference type="InterPro" id="IPR035919">
    <property type="entry name" value="EAL_sf"/>
</dbReference>
<dbReference type="InterPro" id="IPR029787">
    <property type="entry name" value="Nucleotide_cyclase"/>
</dbReference>
<dbReference type="SUPFAM" id="SSF55785">
    <property type="entry name" value="PYP-like sensor domain (PAS domain)"/>
    <property type="match status" value="1"/>
</dbReference>